<comment type="caution">
    <text evidence="1">The sequence shown here is derived from an EMBL/GenBank/DDBJ whole genome shotgun (WGS) entry which is preliminary data.</text>
</comment>
<dbReference type="EMBL" id="BQKE01000004">
    <property type="protein sequence ID" value="GJM64177.1"/>
    <property type="molecule type" value="Genomic_DNA"/>
</dbReference>
<reference evidence="1 2" key="1">
    <citation type="submission" date="2021-12" db="EMBL/GenBank/DDBJ databases">
        <title>Genome sequencing of bacteria with rrn-lacking chromosome and rrn-plasmid.</title>
        <authorList>
            <person name="Anda M."/>
            <person name="Iwasaki W."/>
        </authorList>
    </citation>
    <scope>NUCLEOTIDE SEQUENCE [LARGE SCALE GENOMIC DNA]</scope>
    <source>
        <strain evidence="1 2">NBRC 15940</strain>
    </source>
</reference>
<accession>A0AAN4W303</accession>
<evidence type="ECO:0000313" key="2">
    <source>
        <dbReference type="Proteomes" id="UP001310022"/>
    </source>
</evidence>
<keyword evidence="2" id="KW-1185">Reference proteome</keyword>
<dbReference type="PROSITE" id="PS51257">
    <property type="entry name" value="PROKAR_LIPOPROTEIN"/>
    <property type="match status" value="1"/>
</dbReference>
<protein>
    <submittedName>
        <fullName evidence="1">Uncharacterized protein</fullName>
    </submittedName>
</protein>
<sequence>MLNRKFKAMKNYRFGYFIILAALLLFGSCKPDQYELGSLLQKEDLVFTVTPHEEEPNMIILNSNNPGAAPFWETPLGRSTKPNDTVKIAFPGSYEFQFSAMCGGGIVKADPLTIEIDEPNFDYIKDPMWVLLSGGVGHEKTWYLDLDAEGVSRYFLGPLYFAGMDMTYDYECKEDGEDCWSWDPDYAGNSWLMEQADFGSMTFSLRGSADVQVTHLTLGGVVENGSYNLDSDTKQLMMYDAGILHDPGRDGEVSNWGNIRIMSITEDAMQLAVHRNLSDEGDALLVYNFISQKYYDEWIPEETGDPDIEVDLGGGNADDALATTKTKVWALDAESPFDWATLTGELMNDWQNVGSYPDWAGYRAEHQDFVGNCTIKYFGTGDVIFTDGDGTITAGTYSTDNTTNIITFESARPSFAIGDWQVATTTEENQWRIVKTVTVDGEVTEMWMGSRDPEAPQYTVFHFVAQEL</sequence>
<name>A0AAN4W303_9BACT</name>
<gene>
    <name evidence="1" type="ORF">PEDI_47290</name>
</gene>
<dbReference type="Proteomes" id="UP001310022">
    <property type="component" value="Unassembled WGS sequence"/>
</dbReference>
<dbReference type="AlphaFoldDB" id="A0AAN4W303"/>
<proteinExistence type="predicted"/>
<evidence type="ECO:0000313" key="1">
    <source>
        <dbReference type="EMBL" id="GJM64177.1"/>
    </source>
</evidence>
<organism evidence="1 2">
    <name type="scientific">Persicobacter diffluens</name>
    <dbReference type="NCBI Taxonomy" id="981"/>
    <lineage>
        <taxon>Bacteria</taxon>
        <taxon>Pseudomonadati</taxon>
        <taxon>Bacteroidota</taxon>
        <taxon>Cytophagia</taxon>
        <taxon>Cytophagales</taxon>
        <taxon>Persicobacteraceae</taxon>
        <taxon>Persicobacter</taxon>
    </lineage>
</organism>